<dbReference type="OMA" id="PRTSAQW"/>
<name>U6M2B4_EIMMA</name>
<dbReference type="AlphaFoldDB" id="U6M2B4"/>
<dbReference type="Proteomes" id="UP000030763">
    <property type="component" value="Unassembled WGS sequence"/>
</dbReference>
<feature type="region of interest" description="Disordered" evidence="1">
    <location>
        <begin position="382"/>
        <end position="407"/>
    </location>
</feature>
<feature type="compositionally biased region" description="Basic and acidic residues" evidence="1">
    <location>
        <begin position="258"/>
        <end position="274"/>
    </location>
</feature>
<evidence type="ECO:0000256" key="1">
    <source>
        <dbReference type="SAM" id="MobiDB-lite"/>
    </source>
</evidence>
<feature type="compositionally biased region" description="Polar residues" evidence="1">
    <location>
        <begin position="245"/>
        <end position="256"/>
    </location>
</feature>
<dbReference type="OrthoDB" id="353213at2759"/>
<accession>U6M2B4</accession>
<feature type="compositionally biased region" description="Polar residues" evidence="1">
    <location>
        <begin position="313"/>
        <end position="331"/>
    </location>
</feature>
<dbReference type="RefSeq" id="XP_013335028.1">
    <property type="nucleotide sequence ID" value="XM_013479574.1"/>
</dbReference>
<dbReference type="EMBL" id="HG719626">
    <property type="protein sequence ID" value="CDJ58382.1"/>
    <property type="molecule type" value="Genomic_DNA"/>
</dbReference>
<evidence type="ECO:0000313" key="3">
    <source>
        <dbReference type="Proteomes" id="UP000030763"/>
    </source>
</evidence>
<dbReference type="VEuPathDB" id="ToxoDB:EMWEY_00050250"/>
<organism evidence="2 3">
    <name type="scientific">Eimeria maxima</name>
    <name type="common">Coccidian parasite</name>
    <dbReference type="NCBI Taxonomy" id="5804"/>
    <lineage>
        <taxon>Eukaryota</taxon>
        <taxon>Sar</taxon>
        <taxon>Alveolata</taxon>
        <taxon>Apicomplexa</taxon>
        <taxon>Conoidasida</taxon>
        <taxon>Coccidia</taxon>
        <taxon>Eucoccidiorida</taxon>
        <taxon>Eimeriorina</taxon>
        <taxon>Eimeriidae</taxon>
        <taxon>Eimeria</taxon>
    </lineage>
</organism>
<feature type="region of interest" description="Disordered" evidence="1">
    <location>
        <begin position="245"/>
        <end position="345"/>
    </location>
</feature>
<reference evidence="2" key="1">
    <citation type="submission" date="2013-10" db="EMBL/GenBank/DDBJ databases">
        <title>Genomic analysis of the causative agents of coccidiosis in chickens.</title>
        <authorList>
            <person name="Reid A.J."/>
            <person name="Blake D."/>
            <person name="Billington K."/>
            <person name="Browne H."/>
            <person name="Dunn M."/>
            <person name="Hung S."/>
            <person name="Kawahara F."/>
            <person name="Miranda-Saavedra D."/>
            <person name="Mourier T."/>
            <person name="Nagra H."/>
            <person name="Otto T.D."/>
            <person name="Rawlings N."/>
            <person name="Sanchez A."/>
            <person name="Sanders M."/>
            <person name="Subramaniam C."/>
            <person name="Tay Y."/>
            <person name="Dear P."/>
            <person name="Doerig C."/>
            <person name="Gruber A."/>
            <person name="Parkinson J."/>
            <person name="Shirley M."/>
            <person name="Wan K.L."/>
            <person name="Berriman M."/>
            <person name="Tomley F."/>
            <person name="Pain A."/>
        </authorList>
    </citation>
    <scope>NUCLEOTIDE SEQUENCE [LARGE SCALE GENOMIC DNA]</scope>
    <source>
        <strain evidence="2">Weybridge</strain>
    </source>
</reference>
<protein>
    <submittedName>
        <fullName evidence="2">Uncharacterized protein</fullName>
    </submittedName>
</protein>
<gene>
    <name evidence="2" type="ORF">EMWEY_00050250</name>
</gene>
<proteinExistence type="predicted"/>
<feature type="region of interest" description="Disordered" evidence="1">
    <location>
        <begin position="560"/>
        <end position="589"/>
    </location>
</feature>
<reference evidence="2" key="2">
    <citation type="submission" date="2013-10" db="EMBL/GenBank/DDBJ databases">
        <authorList>
            <person name="Aslett M."/>
        </authorList>
    </citation>
    <scope>NUCLEOTIDE SEQUENCE [LARGE SCALE GENOMIC DNA]</scope>
    <source>
        <strain evidence="2">Weybridge</strain>
    </source>
</reference>
<dbReference type="GeneID" id="25339011"/>
<feature type="compositionally biased region" description="Polar residues" evidence="1">
    <location>
        <begin position="423"/>
        <end position="435"/>
    </location>
</feature>
<keyword evidence="3" id="KW-1185">Reference proteome</keyword>
<feature type="region of interest" description="Disordered" evidence="1">
    <location>
        <begin position="420"/>
        <end position="477"/>
    </location>
</feature>
<sequence>MEGNEPPVGVSDGIELAMQRRAEGVVRTLMHVTKDCSLTAGLLPLPYPMKVVDLFVGLCIQEVAALSALLGTHFETRKWEVLSFADRAAFVVIGVCCRQPETTSQQRHALRLVKYAKQLRNTKPDNPPIANEDRLKMLGELLDLQETALRLIHTFVQTFLSEGLQHPETPVSAEAAHEFTEELKRIVYIRRSQVFMSKHLSHLLRVFEANRVQGRLVRVPHLNAIDASPRKTLDKQLVDLTDPSTWLKNPLYTTQRPPKGESSAEQREPQDRHSAAPTSDQATKTPDGGRPPLPGHSTGQASLSDCRKGEAQAQKSQAEMDSSNSEQTQQAPGGISPPSEAEMMQAAQIQTEATPVYCQLLPELDTAFSELSVVSKLGWDDHPSSDPAASSLTASSQPVLPPAKGTEASWYGRDANWNFGLPTETTGSPRTSAQWQRPPYLPQVPIPDLNAQAASHTPEGLQGGSAGDPLQNGASSQWGLMTLPASPPSLFPFTTPQSIASEGTEMLYSLRSQGQSADIHRPSRPHSRPFWLTREHNSWSVDMTGSSDLEGRTGSRYIMGQGMAQGGGRRQDTARPPSSVSAFVRQRGDAVNEDALRESAWLDKNTDSR</sequence>
<evidence type="ECO:0000313" key="2">
    <source>
        <dbReference type="EMBL" id="CDJ58382.1"/>
    </source>
</evidence>